<dbReference type="Pfam" id="PF00010">
    <property type="entry name" value="HLH"/>
    <property type="match status" value="1"/>
</dbReference>
<organism evidence="8">
    <name type="scientific">Salvia splendens</name>
    <name type="common">Scarlet sage</name>
    <dbReference type="NCBI Taxonomy" id="180675"/>
    <lineage>
        <taxon>Eukaryota</taxon>
        <taxon>Viridiplantae</taxon>
        <taxon>Streptophyta</taxon>
        <taxon>Embryophyta</taxon>
        <taxon>Tracheophyta</taxon>
        <taxon>Spermatophyta</taxon>
        <taxon>Magnoliopsida</taxon>
        <taxon>eudicotyledons</taxon>
        <taxon>Gunneridae</taxon>
        <taxon>Pentapetalae</taxon>
        <taxon>asterids</taxon>
        <taxon>lamiids</taxon>
        <taxon>Lamiales</taxon>
        <taxon>Lamiaceae</taxon>
        <taxon>Nepetoideae</taxon>
        <taxon>Mentheae</taxon>
        <taxon>Salviinae</taxon>
        <taxon>Salvia</taxon>
        <taxon>Salvia subgen. Calosphace</taxon>
        <taxon>core Calosphace</taxon>
    </lineage>
</organism>
<evidence type="ECO:0000256" key="1">
    <source>
        <dbReference type="ARBA" id="ARBA00004123"/>
    </source>
</evidence>
<dbReference type="InterPro" id="IPR011598">
    <property type="entry name" value="bHLH_dom"/>
</dbReference>
<sequence>MSDLYGSNESEDMSSFIQILLQNSSSSAAVSDGAAAAGGFFGGGGAVAESSTSISFSDPSCFFAGGPSGKNLASNCEGGEAFDIPVNPAPPRSSKRSRAAEVHNLSEKRRRSRINEKLKALQNLIPNSNKTDKASMLDEAIEYLKQLQLQVQMLTMRNGLSLHPGYSLQSLLAPSPGLAIDEGNPLLHTNRGTDALSRDQDVFLQSSVAPMNLGPSALPTLVPSTQNAANSAMLPSYAPPLQQNRYGLLNHIASTKDICRDDALSRLNSSSPGVSS</sequence>
<comment type="subcellular location">
    <subcellularLocation>
        <location evidence="1">Nucleus</location>
    </subcellularLocation>
</comment>
<evidence type="ECO:0000313" key="8">
    <source>
        <dbReference type="EMBL" id="KAG6400306.1"/>
    </source>
</evidence>
<dbReference type="InterPro" id="IPR031066">
    <property type="entry name" value="bHLH_ALC-like_plant"/>
</dbReference>
<dbReference type="GO" id="GO:0003677">
    <property type="term" value="F:DNA binding"/>
    <property type="evidence" value="ECO:0007669"/>
    <property type="project" value="UniProtKB-KW"/>
</dbReference>
<evidence type="ECO:0000256" key="5">
    <source>
        <dbReference type="ARBA" id="ARBA00023242"/>
    </source>
</evidence>
<dbReference type="FunFam" id="4.10.280.10:FF:000004">
    <property type="entry name" value="Basic helix-loop-helix transcription factor"/>
    <property type="match status" value="1"/>
</dbReference>
<feature type="compositionally biased region" description="Basic and acidic residues" evidence="6">
    <location>
        <begin position="98"/>
        <end position="110"/>
    </location>
</feature>
<protein>
    <recommendedName>
        <fullName evidence="7">BHLH domain-containing protein</fullName>
    </recommendedName>
</protein>
<evidence type="ECO:0000256" key="2">
    <source>
        <dbReference type="ARBA" id="ARBA00023015"/>
    </source>
</evidence>
<gene>
    <name evidence="8" type="ORF">SASPL_137132</name>
</gene>
<dbReference type="Gene3D" id="4.10.280.10">
    <property type="entry name" value="Helix-loop-helix DNA-binding domain"/>
    <property type="match status" value="1"/>
</dbReference>
<dbReference type="InterPro" id="IPR047265">
    <property type="entry name" value="PIF1-like_bHLH"/>
</dbReference>
<reference evidence="8" key="1">
    <citation type="submission" date="2018-01" db="EMBL/GenBank/DDBJ databases">
        <authorList>
            <person name="Mao J.F."/>
        </authorList>
    </citation>
    <scope>NUCLEOTIDE SEQUENCE</scope>
    <source>
        <strain evidence="8">Huo1</strain>
        <tissue evidence="8">Leaf</tissue>
    </source>
</reference>
<dbReference type="AlphaFoldDB" id="A0A8X8WUQ0"/>
<accession>A0A8X8WUQ0</accession>
<dbReference type="GO" id="GO:0005634">
    <property type="term" value="C:nucleus"/>
    <property type="evidence" value="ECO:0007669"/>
    <property type="project" value="UniProtKB-SubCell"/>
</dbReference>
<feature type="domain" description="BHLH" evidence="7">
    <location>
        <begin position="98"/>
        <end position="147"/>
    </location>
</feature>
<evidence type="ECO:0000256" key="4">
    <source>
        <dbReference type="ARBA" id="ARBA00023163"/>
    </source>
</evidence>
<evidence type="ECO:0000313" key="9">
    <source>
        <dbReference type="Proteomes" id="UP000298416"/>
    </source>
</evidence>
<reference evidence="8" key="2">
    <citation type="submission" date="2020-08" db="EMBL/GenBank/DDBJ databases">
        <title>Plant Genome Project.</title>
        <authorList>
            <person name="Zhang R.-G."/>
        </authorList>
    </citation>
    <scope>NUCLEOTIDE SEQUENCE</scope>
    <source>
        <strain evidence="8">Huo1</strain>
        <tissue evidence="8">Leaf</tissue>
    </source>
</reference>
<evidence type="ECO:0000259" key="7">
    <source>
        <dbReference type="PROSITE" id="PS50888"/>
    </source>
</evidence>
<dbReference type="SUPFAM" id="SSF47459">
    <property type="entry name" value="HLH, helix-loop-helix DNA-binding domain"/>
    <property type="match status" value="1"/>
</dbReference>
<dbReference type="PROSITE" id="PS50888">
    <property type="entry name" value="BHLH"/>
    <property type="match status" value="1"/>
</dbReference>
<dbReference type="PANTHER" id="PTHR45855">
    <property type="entry name" value="TRANSCRIPTION FACTOR PIF1-RELATED"/>
    <property type="match status" value="1"/>
</dbReference>
<comment type="caution">
    <text evidence="8">The sequence shown here is derived from an EMBL/GenBank/DDBJ whole genome shotgun (WGS) entry which is preliminary data.</text>
</comment>
<dbReference type="SMART" id="SM00353">
    <property type="entry name" value="HLH"/>
    <property type="match status" value="1"/>
</dbReference>
<evidence type="ECO:0000256" key="3">
    <source>
        <dbReference type="ARBA" id="ARBA00023125"/>
    </source>
</evidence>
<keyword evidence="4" id="KW-0804">Transcription</keyword>
<dbReference type="InterPro" id="IPR036638">
    <property type="entry name" value="HLH_DNA-bd_sf"/>
</dbReference>
<feature type="region of interest" description="Disordered" evidence="6">
    <location>
        <begin position="83"/>
        <end position="110"/>
    </location>
</feature>
<keyword evidence="3" id="KW-0238">DNA-binding</keyword>
<keyword evidence="2" id="KW-0805">Transcription regulation</keyword>
<dbReference type="CDD" id="cd11445">
    <property type="entry name" value="bHLH_AtPIF_like"/>
    <property type="match status" value="1"/>
</dbReference>
<dbReference type="Proteomes" id="UP000298416">
    <property type="component" value="Unassembled WGS sequence"/>
</dbReference>
<evidence type="ECO:0000256" key="6">
    <source>
        <dbReference type="SAM" id="MobiDB-lite"/>
    </source>
</evidence>
<dbReference type="EMBL" id="PNBA02000014">
    <property type="protein sequence ID" value="KAG6400306.1"/>
    <property type="molecule type" value="Genomic_DNA"/>
</dbReference>
<keyword evidence="5" id="KW-0539">Nucleus</keyword>
<keyword evidence="9" id="KW-1185">Reference proteome</keyword>
<dbReference type="GO" id="GO:0046983">
    <property type="term" value="F:protein dimerization activity"/>
    <property type="evidence" value="ECO:0007669"/>
    <property type="project" value="InterPro"/>
</dbReference>
<name>A0A8X8WUQ0_SALSN</name>
<proteinExistence type="predicted"/>
<dbReference type="PANTHER" id="PTHR45855:SF6">
    <property type="entry name" value="TRANSCRIPTION FACTOR ALC"/>
    <property type="match status" value="1"/>
</dbReference>